<dbReference type="Gene3D" id="1.10.510.10">
    <property type="entry name" value="Transferase(Phosphotransferase) domain 1"/>
    <property type="match status" value="1"/>
</dbReference>
<evidence type="ECO:0000256" key="5">
    <source>
        <dbReference type="ARBA" id="ARBA00022777"/>
    </source>
</evidence>
<dbReference type="InterPro" id="IPR008271">
    <property type="entry name" value="Ser/Thr_kinase_AS"/>
</dbReference>
<gene>
    <name evidence="8" type="ORF">JOM49_005907</name>
</gene>
<dbReference type="Pfam" id="PF00069">
    <property type="entry name" value="Pkinase"/>
    <property type="match status" value="1"/>
</dbReference>
<keyword evidence="3" id="KW-0808">Transferase</keyword>
<keyword evidence="6" id="KW-0067">ATP-binding</keyword>
<dbReference type="SMART" id="SM00220">
    <property type="entry name" value="S_TKc"/>
    <property type="match status" value="1"/>
</dbReference>
<evidence type="ECO:0000256" key="6">
    <source>
        <dbReference type="ARBA" id="ARBA00022840"/>
    </source>
</evidence>
<dbReference type="EC" id="2.7.11.1" evidence="1"/>
<evidence type="ECO:0000256" key="4">
    <source>
        <dbReference type="ARBA" id="ARBA00022741"/>
    </source>
</evidence>
<dbReference type="InterPro" id="IPR011009">
    <property type="entry name" value="Kinase-like_dom_sf"/>
</dbReference>
<keyword evidence="2" id="KW-0723">Serine/threonine-protein kinase</keyword>
<dbReference type="SUPFAM" id="SSF56112">
    <property type="entry name" value="Protein kinase-like (PK-like)"/>
    <property type="match status" value="1"/>
</dbReference>
<keyword evidence="4" id="KW-0547">Nucleotide-binding</keyword>
<dbReference type="PANTHER" id="PTHR43289">
    <property type="entry name" value="MITOGEN-ACTIVATED PROTEIN KINASE KINASE KINASE 20-RELATED"/>
    <property type="match status" value="1"/>
</dbReference>
<evidence type="ECO:0000256" key="1">
    <source>
        <dbReference type="ARBA" id="ARBA00012513"/>
    </source>
</evidence>
<keyword evidence="5" id="KW-0418">Kinase</keyword>
<dbReference type="EMBL" id="JAGGMS010000001">
    <property type="protein sequence ID" value="MBP2184381.1"/>
    <property type="molecule type" value="Genomic_DNA"/>
</dbReference>
<dbReference type="Gene3D" id="3.30.200.20">
    <property type="entry name" value="Phosphorylase Kinase, domain 1"/>
    <property type="match status" value="1"/>
</dbReference>
<keyword evidence="9" id="KW-1185">Reference proteome</keyword>
<evidence type="ECO:0000256" key="2">
    <source>
        <dbReference type="ARBA" id="ARBA00022527"/>
    </source>
</evidence>
<dbReference type="InterPro" id="IPR000719">
    <property type="entry name" value="Prot_kinase_dom"/>
</dbReference>
<reference evidence="8 9" key="1">
    <citation type="submission" date="2021-03" db="EMBL/GenBank/DDBJ databases">
        <title>Sequencing the genomes of 1000 actinobacteria strains.</title>
        <authorList>
            <person name="Klenk H.-P."/>
        </authorList>
    </citation>
    <scope>NUCLEOTIDE SEQUENCE [LARGE SCALE GENOMIC DNA]</scope>
    <source>
        <strain evidence="8 9">DSM 45510</strain>
    </source>
</reference>
<dbReference type="PROSITE" id="PS50011">
    <property type="entry name" value="PROTEIN_KINASE_DOM"/>
    <property type="match status" value="1"/>
</dbReference>
<proteinExistence type="predicted"/>
<protein>
    <recommendedName>
        <fullName evidence="1">non-specific serine/threonine protein kinase</fullName>
        <ecNumber evidence="1">2.7.11.1</ecNumber>
    </recommendedName>
</protein>
<accession>A0ABS4PY75</accession>
<evidence type="ECO:0000256" key="3">
    <source>
        <dbReference type="ARBA" id="ARBA00022679"/>
    </source>
</evidence>
<sequence length="585" mass="62346">MRTGYLVDARYELEDACGSGSGGVVWTAFDRKLKRRVALKRSHAAADGVDRAQFRREAEIAAQVHHPNAISIFDAVDGDGCWLVMEYLPAVSLDKTLAETGPLPPERVARIGVQIAGALAAVHAGNIVHRDVKPGNILVTEDGLAKLTDFGISLWRAVTRDDDGRVSGTPAYVSPEVANGHPAGRASDVFSLGATLFAAVEGTPPFGRGEPEEVLRRVRRGEALPMRQAGPLVPLLEEMLRPQPDKRPTAEEIRTRLESLIGDWESPASRVEHPARVPFWRRPLLQASVVALVAILGTAVALGQEGPPDGRPQGSTGDLVGDERTADPCALLDPRRLRQFGPARLIATYGNFNRCDALVDVRAKAPLDVEVQLITRASRAVQGGPFDVVEEARQSGECDRTVVVDDGYAVRVSAKLANPPLDLCAVADAATGTVVEVLRHGPIPRRATPFPAGSLADLDACTLLDEQSLATLAAVDSGAAVNVFGNWACKWFNTVGGAGINLRYDQHPAQELLGGELVELGGHAGYVQLDTNKSCTVSIPLQPPGQPQRAHLDVLVLTVRGDQPALEYCPQAKSLAAVAAGNLPF</sequence>
<comment type="caution">
    <text evidence="8">The sequence shown here is derived from an EMBL/GenBank/DDBJ whole genome shotgun (WGS) entry which is preliminary data.</text>
</comment>
<evidence type="ECO:0000313" key="8">
    <source>
        <dbReference type="EMBL" id="MBP2184381.1"/>
    </source>
</evidence>
<feature type="domain" description="Protein kinase" evidence="7">
    <location>
        <begin position="11"/>
        <end position="261"/>
    </location>
</feature>
<evidence type="ECO:0000259" key="7">
    <source>
        <dbReference type="PROSITE" id="PS50011"/>
    </source>
</evidence>
<dbReference type="CDD" id="cd14014">
    <property type="entry name" value="STKc_PknB_like"/>
    <property type="match status" value="1"/>
</dbReference>
<dbReference type="RefSeq" id="WP_209667403.1">
    <property type="nucleotide sequence ID" value="NZ_JAGGMS010000001.1"/>
</dbReference>
<name>A0ABS4PY75_9PSEU</name>
<dbReference type="Proteomes" id="UP000741013">
    <property type="component" value="Unassembled WGS sequence"/>
</dbReference>
<organism evidence="8 9">
    <name type="scientific">Amycolatopsis magusensis</name>
    <dbReference type="NCBI Taxonomy" id="882444"/>
    <lineage>
        <taxon>Bacteria</taxon>
        <taxon>Bacillati</taxon>
        <taxon>Actinomycetota</taxon>
        <taxon>Actinomycetes</taxon>
        <taxon>Pseudonocardiales</taxon>
        <taxon>Pseudonocardiaceae</taxon>
        <taxon>Amycolatopsis</taxon>
    </lineage>
</organism>
<dbReference type="PANTHER" id="PTHR43289:SF6">
    <property type="entry name" value="SERINE_THREONINE-PROTEIN KINASE NEKL-3"/>
    <property type="match status" value="1"/>
</dbReference>
<evidence type="ECO:0000313" key="9">
    <source>
        <dbReference type="Proteomes" id="UP000741013"/>
    </source>
</evidence>
<dbReference type="PROSITE" id="PS00108">
    <property type="entry name" value="PROTEIN_KINASE_ST"/>
    <property type="match status" value="1"/>
</dbReference>